<gene>
    <name evidence="2" type="ORF">E5333_12805</name>
</gene>
<reference evidence="2 3" key="1">
    <citation type="submission" date="2019-04" db="EMBL/GenBank/DDBJ databases">
        <title>Microbes associate with the intestines of laboratory mice.</title>
        <authorList>
            <person name="Navarre W."/>
            <person name="Wong E."/>
            <person name="Huang K."/>
            <person name="Tropini C."/>
            <person name="Ng K."/>
            <person name="Yu B."/>
        </authorList>
    </citation>
    <scope>NUCLEOTIDE SEQUENCE [LARGE SCALE GENOMIC DNA]</scope>
    <source>
        <strain evidence="2 3">NM06_A21</strain>
    </source>
</reference>
<evidence type="ECO:0000313" key="3">
    <source>
        <dbReference type="Proteomes" id="UP000306630"/>
    </source>
</evidence>
<dbReference type="EMBL" id="SRYD01000061">
    <property type="protein sequence ID" value="TGY70342.1"/>
    <property type="molecule type" value="Genomic_DNA"/>
</dbReference>
<organism evidence="2 3">
    <name type="scientific">Muribaculum intestinale</name>
    <dbReference type="NCBI Taxonomy" id="1796646"/>
    <lineage>
        <taxon>Bacteria</taxon>
        <taxon>Pseudomonadati</taxon>
        <taxon>Bacteroidota</taxon>
        <taxon>Bacteroidia</taxon>
        <taxon>Bacteroidales</taxon>
        <taxon>Muribaculaceae</taxon>
        <taxon>Muribaculum</taxon>
    </lineage>
</organism>
<dbReference type="RefSeq" id="WP_124076214.1">
    <property type="nucleotide sequence ID" value="NZ_CAQHNP010000074.1"/>
</dbReference>
<dbReference type="Proteomes" id="UP000306630">
    <property type="component" value="Unassembled WGS sequence"/>
</dbReference>
<accession>A0A4S2FMX5</accession>
<protein>
    <submittedName>
        <fullName evidence="2">Uncharacterized protein</fullName>
    </submittedName>
</protein>
<keyword evidence="1" id="KW-1133">Transmembrane helix</keyword>
<evidence type="ECO:0000313" key="2">
    <source>
        <dbReference type="EMBL" id="TGY70342.1"/>
    </source>
</evidence>
<keyword evidence="1" id="KW-0812">Transmembrane</keyword>
<proteinExistence type="predicted"/>
<name>A0A4S2FMX5_9BACT</name>
<comment type="caution">
    <text evidence="2">The sequence shown here is derived from an EMBL/GenBank/DDBJ whole genome shotgun (WGS) entry which is preliminary data.</text>
</comment>
<feature type="transmembrane region" description="Helical" evidence="1">
    <location>
        <begin position="66"/>
        <end position="87"/>
    </location>
</feature>
<feature type="transmembrane region" description="Helical" evidence="1">
    <location>
        <begin position="93"/>
        <end position="112"/>
    </location>
</feature>
<evidence type="ECO:0000256" key="1">
    <source>
        <dbReference type="SAM" id="Phobius"/>
    </source>
</evidence>
<keyword evidence="1" id="KW-0472">Membrane</keyword>
<feature type="transmembrane region" description="Helical" evidence="1">
    <location>
        <begin position="26"/>
        <end position="45"/>
    </location>
</feature>
<sequence>MKPIWYKIGVACVLISAIGRMADKPLAVLIVIGILVVIFLTVRLYDKGKIRIPERAKTILKKIGVGIVYAVGIIYLGGMTGFAIYSVATDGNLQGVIVLALATIFIGISWYMTRWRRWWVKFIKTFLPKDQVNNGDWKLRENYYWTFDYDTNAQYDLRIKERIFEGRARVWLDPKDVDASLKYITSCFYDWLKQKGIEANLVVDHMSGCIYAYVVAETKVKTMTPSKLQQFRDSFRLLSGMNYEGDYYGTYHGELGIIFFESTSSGVIRAIRTEPREERYLDPDSGFGSDEASYFISSYPVWNENECELITQKEFFNLWHEYADYEDSDEAFSFFTNASVMYFAALENGDKQEQANSQWDIENAAKYLIAHDEVDIMKELLTIREDFMFWAAKLFHDVIPELCEDATNRLVENCDNPVIVRNSKRLLAQWKKGGNA</sequence>
<dbReference type="AlphaFoldDB" id="A0A4S2FMX5"/>